<dbReference type="SUPFAM" id="SSF55620">
    <property type="entry name" value="Tetrahydrobiopterin biosynthesis enzymes-like"/>
    <property type="match status" value="1"/>
</dbReference>
<dbReference type="PANTHER" id="PTHR34354">
    <property type="entry name" value="NADPH-DEPENDENT 7-CYANO-7-DEAZAGUANINE REDUCTASE"/>
    <property type="match status" value="1"/>
</dbReference>
<accession>J4KSD9</accession>
<organism evidence="2 3">
    <name type="scientific">SAR86 cluster bacterium SAR86B</name>
    <dbReference type="NCBI Taxonomy" id="1123867"/>
    <lineage>
        <taxon>Bacteria</taxon>
        <taxon>Pseudomonadati</taxon>
        <taxon>Pseudomonadota</taxon>
        <taxon>Gammaproteobacteria</taxon>
        <taxon>SAR86 cluster</taxon>
    </lineage>
</organism>
<name>J4KSD9_9GAMM</name>
<protein>
    <submittedName>
        <fullName evidence="2">NADPH-dependent 7-cyano-7-deazaguanine reductase</fullName>
    </submittedName>
</protein>
<proteinExistence type="predicted"/>
<dbReference type="AlphaFoldDB" id="J4KSD9"/>
<sequence>MKHLGKNSSSTYTFKQNFKYLEQIPRSICSKEIIGCDYWNAYEFSFLINKKQQLKILEINIPFSSKFTVESKSLKLYLNNFYNVDRSEQAIISIIKNDLSKLTESNVKVSFIQKFPKPPKSTSLNLYKNKYLKPNSLYLYEGFRSICPVTSQPDWAHIYIKSDKKIENTWIYKLLYSYRNKGDFHEDCITGIYNKIKNKYKPNELVIYGRFLRRGGIDINPIRSSKKKILYKNFRSYMQ</sequence>
<dbReference type="GO" id="GO:0008616">
    <property type="term" value="P:tRNA queuosine(34) biosynthetic process"/>
    <property type="evidence" value="ECO:0007669"/>
    <property type="project" value="InterPro"/>
</dbReference>
<dbReference type="Gene3D" id="3.30.1130.10">
    <property type="match status" value="2"/>
</dbReference>
<feature type="domain" description="NADPH-dependent 7-cyano-7-deazaguanine reductase N-terminal" evidence="1">
    <location>
        <begin position="32"/>
        <end position="110"/>
    </location>
</feature>
<dbReference type="HOGENOM" id="CLU_054738_0_0_6"/>
<dbReference type="Pfam" id="PF14489">
    <property type="entry name" value="QueF"/>
    <property type="match status" value="1"/>
</dbReference>
<evidence type="ECO:0000313" key="2">
    <source>
        <dbReference type="EMBL" id="EJP72534.1"/>
    </source>
</evidence>
<dbReference type="GO" id="GO:0033739">
    <property type="term" value="F:preQ1 synthase activity"/>
    <property type="evidence" value="ECO:0007669"/>
    <property type="project" value="InterPro"/>
</dbReference>
<reference evidence="2 3" key="1">
    <citation type="journal article" date="2012" name="ISME J.">
        <title>Genomic insights to SAR86, an abundant and uncultivated marine bacterial lineage.</title>
        <authorList>
            <person name="Dupont C.L."/>
            <person name="Rusch D.B."/>
            <person name="Yooseph S."/>
            <person name="Lombardo M.J."/>
            <person name="Richter R.A."/>
            <person name="Valas R."/>
            <person name="Novotny M."/>
            <person name="Yee-Greenbaum J."/>
            <person name="Selengut J.D."/>
            <person name="Haft D.H."/>
            <person name="Halpern A.L."/>
            <person name="Lasken R.S."/>
            <person name="Nealson K."/>
            <person name="Friedman R."/>
            <person name="Venter J.C."/>
        </authorList>
    </citation>
    <scope>NUCLEOTIDE SEQUENCE [LARGE SCALE GENOMIC DNA]</scope>
</reference>
<dbReference type="EMBL" id="JH611190">
    <property type="protein sequence ID" value="EJP72534.1"/>
    <property type="molecule type" value="Genomic_DNA"/>
</dbReference>
<gene>
    <name evidence="2" type="ORF">NT02SARS_0997</name>
</gene>
<dbReference type="Pfam" id="PF14819">
    <property type="entry name" value="QueF_N"/>
    <property type="match status" value="1"/>
</dbReference>
<dbReference type="InterPro" id="IPR029500">
    <property type="entry name" value="QueF"/>
</dbReference>
<dbReference type="InterPro" id="IPR043133">
    <property type="entry name" value="GTP-CH-I_C/QueF"/>
</dbReference>
<dbReference type="InterPro" id="IPR029139">
    <property type="entry name" value="QueF_N"/>
</dbReference>
<dbReference type="PANTHER" id="PTHR34354:SF1">
    <property type="entry name" value="NADPH-DEPENDENT 7-CYANO-7-DEAZAGUANINE REDUCTASE"/>
    <property type="match status" value="1"/>
</dbReference>
<evidence type="ECO:0000313" key="3">
    <source>
        <dbReference type="Proteomes" id="UP000010116"/>
    </source>
</evidence>
<dbReference type="Proteomes" id="UP000010116">
    <property type="component" value="Unassembled WGS sequence"/>
</dbReference>
<evidence type="ECO:0000259" key="1">
    <source>
        <dbReference type="Pfam" id="PF14819"/>
    </source>
</evidence>
<dbReference type="InterPro" id="IPR050084">
    <property type="entry name" value="NADPH_dep_7-cyano-7-deazaG_red"/>
</dbReference>